<evidence type="ECO:0000313" key="3">
    <source>
        <dbReference type="Proteomes" id="UP000281406"/>
    </source>
</evidence>
<feature type="compositionally biased region" description="Basic and acidic residues" evidence="1">
    <location>
        <begin position="17"/>
        <end position="39"/>
    </location>
</feature>
<dbReference type="Proteomes" id="UP000281406">
    <property type="component" value="Unassembled WGS sequence"/>
</dbReference>
<organism evidence="2 3">
    <name type="scientific">Anabarilius grahami</name>
    <name type="common">Kanglang fish</name>
    <name type="synonym">Barilius grahami</name>
    <dbReference type="NCBI Taxonomy" id="495550"/>
    <lineage>
        <taxon>Eukaryota</taxon>
        <taxon>Metazoa</taxon>
        <taxon>Chordata</taxon>
        <taxon>Craniata</taxon>
        <taxon>Vertebrata</taxon>
        <taxon>Euteleostomi</taxon>
        <taxon>Actinopterygii</taxon>
        <taxon>Neopterygii</taxon>
        <taxon>Teleostei</taxon>
        <taxon>Ostariophysi</taxon>
        <taxon>Cypriniformes</taxon>
        <taxon>Xenocyprididae</taxon>
        <taxon>Xenocypridinae</taxon>
        <taxon>Xenocypridinae incertae sedis</taxon>
        <taxon>Anabarilius</taxon>
    </lineage>
</organism>
<feature type="region of interest" description="Disordered" evidence="1">
    <location>
        <begin position="1"/>
        <end position="62"/>
    </location>
</feature>
<name>A0A3N0XK61_ANAGA</name>
<proteinExistence type="predicted"/>
<accession>A0A3N0XK61</accession>
<feature type="compositionally biased region" description="Polar residues" evidence="1">
    <location>
        <begin position="43"/>
        <end position="52"/>
    </location>
</feature>
<keyword evidence="3" id="KW-1185">Reference proteome</keyword>
<gene>
    <name evidence="2" type="ORF">DPX16_16356</name>
</gene>
<dbReference type="EMBL" id="RJVU01071404">
    <property type="protein sequence ID" value="ROI47933.1"/>
    <property type="molecule type" value="Genomic_DNA"/>
</dbReference>
<protein>
    <submittedName>
        <fullName evidence="2">Uncharacterized protein</fullName>
    </submittedName>
</protein>
<reference evidence="2 3" key="1">
    <citation type="submission" date="2018-10" db="EMBL/GenBank/DDBJ databases">
        <title>Genome assembly for a Yunnan-Guizhou Plateau 3E fish, Anabarilius grahami (Regan), and its evolutionary and genetic applications.</title>
        <authorList>
            <person name="Jiang W."/>
        </authorList>
    </citation>
    <scope>NUCLEOTIDE SEQUENCE [LARGE SCALE GENOMIC DNA]</scope>
    <source>
        <strain evidence="2">AG-KIZ</strain>
        <tissue evidence="2">Muscle</tissue>
    </source>
</reference>
<dbReference type="AlphaFoldDB" id="A0A3N0XK61"/>
<sequence>MEPKVVAAKAELTGQRAEVERRDQRPEAEPKDPLTRESKVVVQPTSSTSQQGVPWEDEGLQASSRGGAGGLAVLCGEDSLWGTGSGAMVGAVLSSSGSGSLIAVGGRSQSVGGSSEFSLVKGGGGLGWALGLAVPGIRD</sequence>
<comment type="caution">
    <text evidence="2">The sequence shown here is derived from an EMBL/GenBank/DDBJ whole genome shotgun (WGS) entry which is preliminary data.</text>
</comment>
<evidence type="ECO:0000313" key="2">
    <source>
        <dbReference type="EMBL" id="ROI47933.1"/>
    </source>
</evidence>
<evidence type="ECO:0000256" key="1">
    <source>
        <dbReference type="SAM" id="MobiDB-lite"/>
    </source>
</evidence>